<name>A0A914C947_9BILA</name>
<protein>
    <submittedName>
        <fullName evidence="2">Uncharacterized protein</fullName>
    </submittedName>
</protein>
<organism evidence="1 2">
    <name type="scientific">Acrobeloides nanus</name>
    <dbReference type="NCBI Taxonomy" id="290746"/>
    <lineage>
        <taxon>Eukaryota</taxon>
        <taxon>Metazoa</taxon>
        <taxon>Ecdysozoa</taxon>
        <taxon>Nematoda</taxon>
        <taxon>Chromadorea</taxon>
        <taxon>Rhabditida</taxon>
        <taxon>Tylenchina</taxon>
        <taxon>Cephalobomorpha</taxon>
        <taxon>Cephaloboidea</taxon>
        <taxon>Cephalobidae</taxon>
        <taxon>Acrobeloides</taxon>
    </lineage>
</organism>
<sequence length="192" mass="23154">MSWRCSDCRLIRDTYKKKLPEQYDQIPAPPRITFDLNSKNEEYEDHQHKHYCLKEHEILQNLLKHVPKFLSRSAKRKSFGPAKFNQGEGKNNKYLMVYYRSRRNPHHVYYFRRAANKRSVSIPYVCTECEKNGVFPLPTIWVKNEEIVGWDPDFPKNPHKCIKPRRLDKDWEIIYNVALDDSLEENEKREKK</sequence>
<dbReference type="WBParaSite" id="ACRNAN_Path_590.g2217.t1">
    <property type="protein sequence ID" value="ACRNAN_Path_590.g2217.t1"/>
    <property type="gene ID" value="ACRNAN_Path_590.g2217"/>
</dbReference>
<accession>A0A914C947</accession>
<evidence type="ECO:0000313" key="1">
    <source>
        <dbReference type="Proteomes" id="UP000887540"/>
    </source>
</evidence>
<proteinExistence type="predicted"/>
<reference evidence="2" key="1">
    <citation type="submission" date="2022-11" db="UniProtKB">
        <authorList>
            <consortium name="WormBaseParasite"/>
        </authorList>
    </citation>
    <scope>IDENTIFICATION</scope>
</reference>
<dbReference type="Proteomes" id="UP000887540">
    <property type="component" value="Unplaced"/>
</dbReference>
<evidence type="ECO:0000313" key="2">
    <source>
        <dbReference type="WBParaSite" id="ACRNAN_Path_590.g2217.t1"/>
    </source>
</evidence>
<dbReference type="AlphaFoldDB" id="A0A914C947"/>
<keyword evidence="1" id="KW-1185">Reference proteome</keyword>